<dbReference type="PRINTS" id="PR00368">
    <property type="entry name" value="FADPNR"/>
</dbReference>
<evidence type="ECO:0000256" key="4">
    <source>
        <dbReference type="ARBA" id="ARBA00022630"/>
    </source>
</evidence>
<evidence type="ECO:0000256" key="6">
    <source>
        <dbReference type="ARBA" id="ARBA00022827"/>
    </source>
</evidence>
<dbReference type="InterPro" id="IPR036188">
    <property type="entry name" value="FAD/NAD-bd_sf"/>
</dbReference>
<feature type="domain" description="Mitochondrial apoptosis-inducing factor C-terminal" evidence="15">
    <location>
        <begin position="528"/>
        <end position="661"/>
    </location>
</feature>
<keyword evidence="5" id="KW-0053">Apoptosis</keyword>
<dbReference type="GO" id="GO:0016174">
    <property type="term" value="F:NAD(P)H oxidase H2O2-forming activity"/>
    <property type="evidence" value="ECO:0007669"/>
    <property type="project" value="TreeGrafter"/>
</dbReference>
<dbReference type="Pfam" id="PF07992">
    <property type="entry name" value="Pyr_redox_2"/>
    <property type="match status" value="1"/>
</dbReference>
<feature type="domain" description="FAD/NAD(P)-binding" evidence="14">
    <location>
        <begin position="195"/>
        <end position="524"/>
    </location>
</feature>
<evidence type="ECO:0000256" key="3">
    <source>
        <dbReference type="ARBA" id="ARBA00006442"/>
    </source>
</evidence>
<evidence type="ECO:0000256" key="9">
    <source>
        <dbReference type="ARBA" id="ARBA00023027"/>
    </source>
</evidence>
<dbReference type="GO" id="GO:0071949">
    <property type="term" value="F:FAD binding"/>
    <property type="evidence" value="ECO:0007669"/>
    <property type="project" value="TreeGrafter"/>
</dbReference>
<dbReference type="PANTHER" id="PTHR43557:SF4">
    <property type="entry name" value="APOPTOSIS-INDUCING FACTOR 1, MITOCHONDRIAL"/>
    <property type="match status" value="1"/>
</dbReference>
<comment type="similarity">
    <text evidence="3">Belongs to the FAD-dependent oxidoreductase family.</text>
</comment>
<dbReference type="InterPro" id="IPR023753">
    <property type="entry name" value="FAD/NAD-binding_dom"/>
</dbReference>
<dbReference type="GO" id="GO:0005739">
    <property type="term" value="C:mitochondrion"/>
    <property type="evidence" value="ECO:0007669"/>
    <property type="project" value="UniProtKB-SubCell"/>
</dbReference>
<dbReference type="InterPro" id="IPR016156">
    <property type="entry name" value="FAD/NAD-linked_Rdtase_dimer_sf"/>
</dbReference>
<evidence type="ECO:0000256" key="7">
    <source>
        <dbReference type="ARBA" id="ARBA00022946"/>
    </source>
</evidence>
<keyword evidence="4" id="KW-0285">Flavoprotein</keyword>
<name>A0AAJ6YI89_9HYME</name>
<feature type="region of interest" description="Disordered" evidence="12">
    <location>
        <begin position="70"/>
        <end position="102"/>
    </location>
</feature>
<dbReference type="InterPro" id="IPR029324">
    <property type="entry name" value="AIF_C"/>
</dbReference>
<keyword evidence="13" id="KW-0472">Membrane</keyword>
<comment type="catalytic activity">
    <reaction evidence="11">
        <text>A + NADH + H(+) = AH2 + NAD(+)</text>
        <dbReference type="Rhea" id="RHEA:11356"/>
        <dbReference type="ChEBI" id="CHEBI:13193"/>
        <dbReference type="ChEBI" id="CHEBI:15378"/>
        <dbReference type="ChEBI" id="CHEBI:17499"/>
        <dbReference type="ChEBI" id="CHEBI:57540"/>
        <dbReference type="ChEBI" id="CHEBI:57945"/>
    </reaction>
</comment>
<keyword evidence="10" id="KW-0496">Mitochondrion</keyword>
<protein>
    <submittedName>
        <fullName evidence="17">Apoptosis-inducing factor 1, mitochondrial</fullName>
    </submittedName>
</protein>
<keyword evidence="8" id="KW-0560">Oxidoreductase</keyword>
<feature type="compositionally biased region" description="Polar residues" evidence="12">
    <location>
        <begin position="70"/>
        <end position="95"/>
    </location>
</feature>
<evidence type="ECO:0000313" key="16">
    <source>
        <dbReference type="Proteomes" id="UP000695007"/>
    </source>
</evidence>
<keyword evidence="9" id="KW-0520">NAD</keyword>
<evidence type="ECO:0000256" key="11">
    <source>
        <dbReference type="ARBA" id="ARBA00047786"/>
    </source>
</evidence>
<accession>A0AAJ6YI89</accession>
<keyword evidence="16" id="KW-1185">Reference proteome</keyword>
<keyword evidence="6" id="KW-0274">FAD</keyword>
<dbReference type="GO" id="GO:0006915">
    <property type="term" value="P:apoptotic process"/>
    <property type="evidence" value="ECO:0007669"/>
    <property type="project" value="UniProtKB-KW"/>
</dbReference>
<organism evidence="16 17">
    <name type="scientific">Ceratosolen solmsi marchali</name>
    <dbReference type="NCBI Taxonomy" id="326594"/>
    <lineage>
        <taxon>Eukaryota</taxon>
        <taxon>Metazoa</taxon>
        <taxon>Ecdysozoa</taxon>
        <taxon>Arthropoda</taxon>
        <taxon>Hexapoda</taxon>
        <taxon>Insecta</taxon>
        <taxon>Pterygota</taxon>
        <taxon>Neoptera</taxon>
        <taxon>Endopterygota</taxon>
        <taxon>Hymenoptera</taxon>
        <taxon>Apocrita</taxon>
        <taxon>Proctotrupomorpha</taxon>
        <taxon>Chalcidoidea</taxon>
        <taxon>Agaonidae</taxon>
        <taxon>Agaoninae</taxon>
        <taxon>Ceratosolen</taxon>
    </lineage>
</organism>
<dbReference type="Gene3D" id="3.50.50.60">
    <property type="entry name" value="FAD/NAD(P)-binding domain"/>
    <property type="match status" value="2"/>
</dbReference>
<evidence type="ECO:0000256" key="8">
    <source>
        <dbReference type="ARBA" id="ARBA00023002"/>
    </source>
</evidence>
<evidence type="ECO:0000313" key="17">
    <source>
        <dbReference type="RefSeq" id="XP_011498552.1"/>
    </source>
</evidence>
<sequence>MLSYGCVSGQFSRITSHTYIKNLSKPLKAYDFVNINYLKYSNKGDKSKPGVTASVEECVPKANKIKNVTPLPTLSASNPLQGSSPPLYSETTQSKNHSRPLCEDKPCPPLPEFPPICEKNKCDDSGGKGFWQRCWATWYIWVPALLSAGLLSYVLFLQTDNKSKKRKKSFVFNKIKREKIQNPSSSCSIPKEVPYLVVGAGTAAFSAFRSIKANDPTAKVLMITNEGDLPYMRPPLSKEIWYNKDETLISKLIFKQWNGSKRSLYYEPPEYYMKVNDLEKSEKGGVAVVTGWDVKKIDATNRVAYLQDDYEIKYDKCLIATGASPKNLSLFDSMSEEIKEKIILFRTKDDFLELMYNVKKPDVKDILVIGGGFLGSELSTSLVRNLTSNNKNVYQVFKEKYILSQVLPEYLSKWATEHIEADGVKCVPNLEVHDCRMKNGRLSVMLTNGNVIEVDQIVVAIGVQANTALAKESNLEVDSEQGGFLVNAELEARSNLWVAGDAACFYDVKLGRRRIEHHDNAVISGKVAGENMVGAGKPYLYQSMLWCDLGQEIGFEAIGIIDSNLETVGVFAKAPKPETKLLPVAADENLKVNKKEVKNTNNVLVQRNEVYSDGQNVKEEHESAEDDYGKGVIFYLRNDTVVGIVLWNIFNRMSIARQVLARETKSDELNEVVKLFTIHED</sequence>
<evidence type="ECO:0000256" key="2">
    <source>
        <dbReference type="ARBA" id="ARBA00004173"/>
    </source>
</evidence>
<dbReference type="PANTHER" id="PTHR43557">
    <property type="entry name" value="APOPTOSIS-INDUCING FACTOR 1"/>
    <property type="match status" value="1"/>
</dbReference>
<evidence type="ECO:0000256" key="12">
    <source>
        <dbReference type="SAM" id="MobiDB-lite"/>
    </source>
</evidence>
<evidence type="ECO:0000256" key="10">
    <source>
        <dbReference type="ARBA" id="ARBA00023128"/>
    </source>
</evidence>
<keyword evidence="7" id="KW-0809">Transit peptide</keyword>
<dbReference type="GeneID" id="105362761"/>
<comment type="subcellular location">
    <subcellularLocation>
        <location evidence="2">Mitochondrion</location>
    </subcellularLocation>
</comment>
<dbReference type="AlphaFoldDB" id="A0AAJ6YI89"/>
<dbReference type="SUPFAM" id="SSF51905">
    <property type="entry name" value="FAD/NAD(P)-binding domain"/>
    <property type="match status" value="2"/>
</dbReference>
<dbReference type="GO" id="GO:0033108">
    <property type="term" value="P:mitochondrial respiratory chain complex assembly"/>
    <property type="evidence" value="ECO:0007669"/>
    <property type="project" value="TreeGrafter"/>
</dbReference>
<dbReference type="RefSeq" id="XP_011498552.1">
    <property type="nucleotide sequence ID" value="XM_011500250.1"/>
</dbReference>
<dbReference type="KEGG" id="csol:105362761"/>
<dbReference type="PRINTS" id="PR00411">
    <property type="entry name" value="PNDRDTASEI"/>
</dbReference>
<dbReference type="SUPFAM" id="SSF55424">
    <property type="entry name" value="FAD/NAD-linked reductases, dimerisation (C-terminal) domain"/>
    <property type="match status" value="1"/>
</dbReference>
<dbReference type="Gene3D" id="3.30.390.30">
    <property type="match status" value="1"/>
</dbReference>
<keyword evidence="13" id="KW-1133">Transmembrane helix</keyword>
<dbReference type="SMART" id="SM01353">
    <property type="entry name" value="AIF_C"/>
    <property type="match status" value="1"/>
</dbReference>
<comment type="cofactor">
    <cofactor evidence="1">
        <name>FAD</name>
        <dbReference type="ChEBI" id="CHEBI:57692"/>
    </cofactor>
</comment>
<dbReference type="CTD" id="33390"/>
<dbReference type="Pfam" id="PF14721">
    <property type="entry name" value="AIF_C"/>
    <property type="match status" value="1"/>
</dbReference>
<proteinExistence type="inferred from homology"/>
<evidence type="ECO:0000256" key="5">
    <source>
        <dbReference type="ARBA" id="ARBA00022703"/>
    </source>
</evidence>
<dbReference type="InterPro" id="IPR050446">
    <property type="entry name" value="FAD-oxidoreductase/Apoptosis"/>
</dbReference>
<gene>
    <name evidence="17" type="primary">LOC105362761</name>
</gene>
<evidence type="ECO:0000256" key="1">
    <source>
        <dbReference type="ARBA" id="ARBA00001974"/>
    </source>
</evidence>
<evidence type="ECO:0000259" key="14">
    <source>
        <dbReference type="Pfam" id="PF07992"/>
    </source>
</evidence>
<dbReference type="GO" id="GO:0046983">
    <property type="term" value="F:protein dimerization activity"/>
    <property type="evidence" value="ECO:0007669"/>
    <property type="project" value="InterPro"/>
</dbReference>
<evidence type="ECO:0000259" key="15">
    <source>
        <dbReference type="Pfam" id="PF14721"/>
    </source>
</evidence>
<keyword evidence="13" id="KW-0812">Transmembrane</keyword>
<feature type="transmembrane region" description="Helical" evidence="13">
    <location>
        <begin position="138"/>
        <end position="157"/>
    </location>
</feature>
<evidence type="ECO:0000256" key="13">
    <source>
        <dbReference type="SAM" id="Phobius"/>
    </source>
</evidence>
<reference evidence="17" key="1">
    <citation type="submission" date="2025-08" db="UniProtKB">
        <authorList>
            <consortium name="RefSeq"/>
        </authorList>
    </citation>
    <scope>IDENTIFICATION</scope>
</reference>
<dbReference type="Proteomes" id="UP000695007">
    <property type="component" value="Unplaced"/>
</dbReference>